<dbReference type="InterPro" id="IPR031325">
    <property type="entry name" value="RHS_repeat"/>
</dbReference>
<feature type="region of interest" description="Disordered" evidence="2">
    <location>
        <begin position="849"/>
        <end position="882"/>
    </location>
</feature>
<feature type="domain" description="Teneurin-like YD-shell" evidence="3">
    <location>
        <begin position="341"/>
        <end position="504"/>
    </location>
</feature>
<protein>
    <recommendedName>
        <fullName evidence="3">Teneurin-like YD-shell domain-containing protein</fullName>
    </recommendedName>
</protein>
<dbReference type="InterPro" id="IPR006530">
    <property type="entry name" value="YD"/>
</dbReference>
<dbReference type="NCBIfam" id="TIGR01643">
    <property type="entry name" value="YD_repeat_2x"/>
    <property type="match status" value="6"/>
</dbReference>
<dbReference type="NCBIfam" id="TIGR03696">
    <property type="entry name" value="Rhs_assc_core"/>
    <property type="match status" value="1"/>
</dbReference>
<dbReference type="InterPro" id="IPR056823">
    <property type="entry name" value="TEN-like_YD-shell"/>
</dbReference>
<dbReference type="InterPro" id="IPR022385">
    <property type="entry name" value="Rhs_assc_core"/>
</dbReference>
<feature type="region of interest" description="Disordered" evidence="2">
    <location>
        <begin position="751"/>
        <end position="791"/>
    </location>
</feature>
<evidence type="ECO:0000313" key="4">
    <source>
        <dbReference type="EMBL" id="GAA1225893.1"/>
    </source>
</evidence>
<dbReference type="PANTHER" id="PTHR32305:SF15">
    <property type="entry name" value="PROTEIN RHSA-RELATED"/>
    <property type="match status" value="1"/>
</dbReference>
<name>A0ABP4GJD8_9PSEU</name>
<feature type="compositionally biased region" description="Low complexity" evidence="2">
    <location>
        <begin position="865"/>
        <end position="880"/>
    </location>
</feature>
<dbReference type="Pfam" id="PF05593">
    <property type="entry name" value="RHS_repeat"/>
    <property type="match status" value="4"/>
</dbReference>
<dbReference type="Gene3D" id="2.180.10.10">
    <property type="entry name" value="RHS repeat-associated core"/>
    <property type="match status" value="3"/>
</dbReference>
<evidence type="ECO:0000256" key="1">
    <source>
        <dbReference type="ARBA" id="ARBA00022737"/>
    </source>
</evidence>
<proteinExistence type="predicted"/>
<dbReference type="InterPro" id="IPR050708">
    <property type="entry name" value="T6SS_VgrG/RHS"/>
</dbReference>
<comment type="caution">
    <text evidence="4">The sequence shown here is derived from an EMBL/GenBank/DDBJ whole genome shotgun (WGS) entry which is preliminary data.</text>
</comment>
<feature type="region of interest" description="Disordered" evidence="2">
    <location>
        <begin position="690"/>
        <end position="716"/>
    </location>
</feature>
<dbReference type="EMBL" id="BAAALN010000002">
    <property type="protein sequence ID" value="GAA1225893.1"/>
    <property type="molecule type" value="Genomic_DNA"/>
</dbReference>
<reference evidence="5" key="1">
    <citation type="journal article" date="2019" name="Int. J. Syst. Evol. Microbiol.">
        <title>The Global Catalogue of Microorganisms (GCM) 10K type strain sequencing project: providing services to taxonomists for standard genome sequencing and annotation.</title>
        <authorList>
            <consortium name="The Broad Institute Genomics Platform"/>
            <consortium name="The Broad Institute Genome Sequencing Center for Infectious Disease"/>
            <person name="Wu L."/>
            <person name="Ma J."/>
        </authorList>
    </citation>
    <scope>NUCLEOTIDE SEQUENCE [LARGE SCALE GENOMIC DNA]</scope>
    <source>
        <strain evidence="5">JCM 13023</strain>
    </source>
</reference>
<gene>
    <name evidence="4" type="ORF">GCM10009676_04680</name>
</gene>
<evidence type="ECO:0000313" key="5">
    <source>
        <dbReference type="Proteomes" id="UP001500653"/>
    </source>
</evidence>
<sequence length="1043" mass="108706">MVERVPEPTRNLTTRYTYDELGNPATVTSPSGVVTKATWDDAGNRLSSTDGLGNTTTATFDGAGNQLTATDPTGRATRYDYDLAGRRVSASDTNAAGEQQRKRTVDYDRAGNRIGVTDALGHTTTRTYDALDRLRSMTRPVAEGESTTRSYGYDAAGNVTRATDGNGHATVFTVNAWGLPESTVEPATAQTPDAADRTYTAVYGLNGRLARLVKPGGVTVSNNYDPLGNLTKQVGSGASAVTPDRTFTYDTAGRLTSVSAPGGTDEFEYDDRGNLVSATGPSGSSSYAWDDDGRQVSATTQAGTATFGYDGAGRLASATDPLTGTSVSYGYDEAGRVTSAGYGDGRASRAFGYDGLGRLTSDEVTAPDGTVTASIAYGYDKADRLTSKTTTGVAGAADNTYAYDRAGRLTSFDDGDGAHAYGWDAAGNVVRDGAVEATFDARNRLVSKDGTSYAYTPRGTLTSRTSGGETTQVQFNAFDELAADGPTDYAYDGLGRLVSAGDATLSYAGSGIAVTGDGTDSYTYTPGGDVLGVGSGDGSTSVAWTDQHTDLVGLFDPANGQLAGSRTYGPFGQQTAGEGAEPGLGYQHQYTDPESGNVNMGVRWYQPDAGTFASRDTTGLDPRDVGNANRYAYVGGDPLGRTDPTGRCFGVCTAIGIGISLGTAAKAVGGATVVAGALVAAPHVADRVESWRSDATTDPSPAPTPNHRPPRRSLKDWWNDTAGKWWKGTGRELWKGARRWAGHVGDQFEELLSSQGSGPNGRPPSNPGQNWTFSPGADPDGRGAWLGDSGGGRAAAVAAAGRAYRAWLVVRRQRVIDDAMTSHALPDSSKRPVVAPSVRRAIEAAEGASPVRLGVLTPTGDGDEPYQPQQQPGGAAEPDGVQSSHLLGEECAAGGQVRRNGTGWECTALEGGDTAEPGTISGSQGDQPYGFHTDAGAVNAGRVAGPARSTDQVLDSFRGLGPGRNSHVRTVGSKGELQMTFDSWIVGAERLPARGPSVPNVYRLPDGGTFQWRTSSRTGGPSIDIFPVKGRQRTVHLQDGATW</sequence>
<keyword evidence="1" id="KW-0677">Repeat</keyword>
<evidence type="ECO:0000256" key="2">
    <source>
        <dbReference type="SAM" id="MobiDB-lite"/>
    </source>
</evidence>
<dbReference type="Proteomes" id="UP001500653">
    <property type="component" value="Unassembled WGS sequence"/>
</dbReference>
<evidence type="ECO:0000259" key="3">
    <source>
        <dbReference type="Pfam" id="PF25023"/>
    </source>
</evidence>
<organism evidence="4 5">
    <name type="scientific">Prauserella halophila</name>
    <dbReference type="NCBI Taxonomy" id="185641"/>
    <lineage>
        <taxon>Bacteria</taxon>
        <taxon>Bacillati</taxon>
        <taxon>Actinomycetota</taxon>
        <taxon>Actinomycetes</taxon>
        <taxon>Pseudonocardiales</taxon>
        <taxon>Pseudonocardiaceae</taxon>
        <taxon>Prauserella</taxon>
    </lineage>
</organism>
<accession>A0ABP4GJD8</accession>
<dbReference type="SUPFAM" id="SSF50969">
    <property type="entry name" value="YVTN repeat-like/Quinoprotein amine dehydrogenase"/>
    <property type="match status" value="1"/>
</dbReference>
<dbReference type="Pfam" id="PF25023">
    <property type="entry name" value="TEN_YD-shell"/>
    <property type="match status" value="1"/>
</dbReference>
<dbReference type="InterPro" id="IPR011044">
    <property type="entry name" value="Quino_amine_DH_bsu"/>
</dbReference>
<feature type="region of interest" description="Disordered" evidence="2">
    <location>
        <begin position="904"/>
        <end position="936"/>
    </location>
</feature>
<dbReference type="PANTHER" id="PTHR32305">
    <property type="match status" value="1"/>
</dbReference>
<keyword evidence="5" id="KW-1185">Reference proteome</keyword>